<feature type="domain" description="MOSC" evidence="1">
    <location>
        <begin position="30"/>
        <end position="165"/>
    </location>
</feature>
<proteinExistence type="predicted"/>
<dbReference type="Proteomes" id="UP000239187">
    <property type="component" value="Chromosome"/>
</dbReference>
<dbReference type="Pfam" id="PF03473">
    <property type="entry name" value="MOSC"/>
    <property type="match status" value="1"/>
</dbReference>
<dbReference type="PROSITE" id="PS51340">
    <property type="entry name" value="MOSC"/>
    <property type="match status" value="1"/>
</dbReference>
<evidence type="ECO:0000313" key="2">
    <source>
        <dbReference type="EMBL" id="AUZ87832.1"/>
    </source>
</evidence>
<name>A0A2L0UF43_9MICC</name>
<protein>
    <submittedName>
        <fullName evidence="2">MOSC domain-containing protein</fullName>
    </submittedName>
</protein>
<organism evidence="2 3">
    <name type="scientific">Arthrobacter agilis</name>
    <dbReference type="NCBI Taxonomy" id="37921"/>
    <lineage>
        <taxon>Bacteria</taxon>
        <taxon>Bacillati</taxon>
        <taxon>Actinomycetota</taxon>
        <taxon>Actinomycetes</taxon>
        <taxon>Micrococcales</taxon>
        <taxon>Micrococcaceae</taxon>
        <taxon>Arthrobacter</taxon>
    </lineage>
</organism>
<dbReference type="InterPro" id="IPR005302">
    <property type="entry name" value="MoCF_Sase_C"/>
</dbReference>
<dbReference type="InterPro" id="IPR011037">
    <property type="entry name" value="Pyrv_Knase-like_insert_dom_sf"/>
</dbReference>
<dbReference type="PANTHER" id="PTHR30212">
    <property type="entry name" value="PROTEIN YIIM"/>
    <property type="match status" value="1"/>
</dbReference>
<dbReference type="AlphaFoldDB" id="A0A2L0UF43"/>
<sequence length="218" mass="23141">MTTGILLAVCRVHELLPTKDSTGVTAIDKRAVDGPVNVHPLGLTGDIQASRKHHGGPTKALYAYSQDDAEFWAQQLGREVTPGLFGENLRVAGIDASNAVIGERWSVGEQVVLEVTMPRTPCVNFARYLGERSWVKRFAEANRVGTYLSVVTKGSVSAGDTIRVTSVPEHGVTAAQVYAGPDERQAHALLDAAAAGHLALTPQVRKAALQALKVASPA</sequence>
<dbReference type="InterPro" id="IPR052353">
    <property type="entry name" value="Benzoxazolinone_Detox_Enz"/>
</dbReference>
<dbReference type="PANTHER" id="PTHR30212:SF2">
    <property type="entry name" value="PROTEIN YIIM"/>
    <property type="match status" value="1"/>
</dbReference>
<dbReference type="GO" id="GO:0003824">
    <property type="term" value="F:catalytic activity"/>
    <property type="evidence" value="ECO:0007669"/>
    <property type="project" value="InterPro"/>
</dbReference>
<evidence type="ECO:0000259" key="1">
    <source>
        <dbReference type="PROSITE" id="PS51340"/>
    </source>
</evidence>
<dbReference type="RefSeq" id="WP_208739072.1">
    <property type="nucleotide sequence ID" value="NZ_CP024915.1"/>
</dbReference>
<accession>A0A2L0UF43</accession>
<gene>
    <name evidence="2" type="ORF">CVO76_09465</name>
</gene>
<dbReference type="SUPFAM" id="SSF50800">
    <property type="entry name" value="PK beta-barrel domain-like"/>
    <property type="match status" value="1"/>
</dbReference>
<reference evidence="2 3" key="1">
    <citation type="submission" date="2017-11" db="EMBL/GenBank/DDBJ databases">
        <title>Draft genome of Arthrobacter agilis strain UMCV2, a plant growth-promoting rhizobacterium and biocontrol capacity of phytopathogenic fungi.</title>
        <authorList>
            <person name="Martinez-Camara R."/>
            <person name="Santoyo G."/>
            <person name="Moreno-Hagelsieb G."/>
            <person name="Valencia-Cantero E."/>
        </authorList>
    </citation>
    <scope>NUCLEOTIDE SEQUENCE [LARGE SCALE GENOMIC DNA]</scope>
    <source>
        <strain evidence="2 3">UMCV2</strain>
    </source>
</reference>
<dbReference type="GO" id="GO:0030151">
    <property type="term" value="F:molybdenum ion binding"/>
    <property type="evidence" value="ECO:0007669"/>
    <property type="project" value="InterPro"/>
</dbReference>
<dbReference type="GO" id="GO:0030170">
    <property type="term" value="F:pyridoxal phosphate binding"/>
    <property type="evidence" value="ECO:0007669"/>
    <property type="project" value="InterPro"/>
</dbReference>
<dbReference type="EMBL" id="CP024915">
    <property type="protein sequence ID" value="AUZ87832.1"/>
    <property type="molecule type" value="Genomic_DNA"/>
</dbReference>
<evidence type="ECO:0000313" key="3">
    <source>
        <dbReference type="Proteomes" id="UP000239187"/>
    </source>
</evidence>
<dbReference type="Gene3D" id="2.40.33.20">
    <property type="entry name" value="PK beta-barrel domain-like"/>
    <property type="match status" value="1"/>
</dbReference>